<feature type="binding site" evidence="5">
    <location>
        <position position="137"/>
    </location>
    <ligand>
        <name>S-adenosyl-L-methionine</name>
        <dbReference type="ChEBI" id="CHEBI:59789"/>
    </ligand>
</feature>
<dbReference type="CDD" id="cd02440">
    <property type="entry name" value="AdoMet_MTases"/>
    <property type="match status" value="1"/>
</dbReference>
<evidence type="ECO:0000256" key="2">
    <source>
        <dbReference type="ARBA" id="ARBA00022679"/>
    </source>
</evidence>
<comment type="caution">
    <text evidence="8">The sequence shown here is derived from an EMBL/GenBank/DDBJ whole genome shotgun (WGS) entry which is preliminary data.</text>
</comment>
<dbReference type="NCBIfam" id="TIGR03534">
    <property type="entry name" value="RF_mod_PrmC"/>
    <property type="match status" value="1"/>
</dbReference>
<proteinExistence type="inferred from homology"/>
<evidence type="ECO:0000256" key="1">
    <source>
        <dbReference type="ARBA" id="ARBA00022603"/>
    </source>
</evidence>
<protein>
    <recommendedName>
        <fullName evidence="5">Release factor glutamine methyltransferase</fullName>
        <shortName evidence="5">RF MTase</shortName>
        <ecNumber evidence="5">2.1.1.297</ecNumber>
    </recommendedName>
    <alternativeName>
        <fullName evidence="5">N5-glutamine methyltransferase PrmC</fullName>
    </alternativeName>
    <alternativeName>
        <fullName evidence="5">Protein-(glutamine-N5) MTase PrmC</fullName>
    </alternativeName>
    <alternativeName>
        <fullName evidence="5">Protein-glutamine N-methyltransferase PrmC</fullName>
    </alternativeName>
</protein>
<dbReference type="EMBL" id="JADKPV010000004">
    <property type="protein sequence ID" value="MBF4501424.1"/>
    <property type="molecule type" value="Genomic_DNA"/>
</dbReference>
<dbReference type="InterPro" id="IPR040758">
    <property type="entry name" value="PrmC_N"/>
</dbReference>
<dbReference type="PANTHER" id="PTHR18895:SF74">
    <property type="entry name" value="MTRF1L RELEASE FACTOR GLUTAMINE METHYLTRANSFERASE"/>
    <property type="match status" value="1"/>
</dbReference>
<keyword evidence="3 5" id="KW-0949">S-adenosyl-L-methionine</keyword>
<organism evidence="8 9">
    <name type="scientific">Savagea serpentis</name>
    <dbReference type="NCBI Taxonomy" id="2785297"/>
    <lineage>
        <taxon>Bacteria</taxon>
        <taxon>Bacillati</taxon>
        <taxon>Bacillota</taxon>
        <taxon>Bacilli</taxon>
        <taxon>Bacillales</taxon>
        <taxon>Caryophanaceae</taxon>
        <taxon>Savagea</taxon>
    </lineage>
</organism>
<evidence type="ECO:0000256" key="4">
    <source>
        <dbReference type="ARBA" id="ARBA00048391"/>
    </source>
</evidence>
<dbReference type="InterPro" id="IPR019874">
    <property type="entry name" value="RF_methyltr_PrmC"/>
</dbReference>
<dbReference type="InterPro" id="IPR004556">
    <property type="entry name" value="HemK-like"/>
</dbReference>
<dbReference type="Pfam" id="PF17827">
    <property type="entry name" value="PrmC_N"/>
    <property type="match status" value="1"/>
</dbReference>
<evidence type="ECO:0000313" key="8">
    <source>
        <dbReference type="EMBL" id="MBF4501424.1"/>
    </source>
</evidence>
<dbReference type="InterPro" id="IPR029063">
    <property type="entry name" value="SAM-dependent_MTases_sf"/>
</dbReference>
<dbReference type="GO" id="GO:0003676">
    <property type="term" value="F:nucleic acid binding"/>
    <property type="evidence" value="ECO:0007669"/>
    <property type="project" value="InterPro"/>
</dbReference>
<gene>
    <name evidence="5 8" type="primary">prmC</name>
    <name evidence="8" type="ORF">IRY55_08625</name>
</gene>
<feature type="domain" description="Release factor glutamine methyltransferase N-terminal" evidence="7">
    <location>
        <begin position="6"/>
        <end position="67"/>
    </location>
</feature>
<dbReference type="Proteomes" id="UP000622653">
    <property type="component" value="Unassembled WGS sequence"/>
</dbReference>
<dbReference type="PROSITE" id="PS00092">
    <property type="entry name" value="N6_MTASE"/>
    <property type="match status" value="1"/>
</dbReference>
<dbReference type="AlphaFoldDB" id="A0A8J7KLL1"/>
<name>A0A8J7KLL1_9BACL</name>
<feature type="binding site" evidence="5">
    <location>
        <position position="178"/>
    </location>
    <ligand>
        <name>S-adenosyl-L-methionine</name>
        <dbReference type="ChEBI" id="CHEBI:59789"/>
    </ligand>
</feature>
<dbReference type="EC" id="2.1.1.297" evidence="5"/>
<comment type="function">
    <text evidence="5">Methylates the class 1 translation termination release factors RF1/PrfA and RF2/PrfB on the glutamine residue of the universally conserved GGQ motif.</text>
</comment>
<keyword evidence="9" id="KW-1185">Reference proteome</keyword>
<evidence type="ECO:0000259" key="7">
    <source>
        <dbReference type="Pfam" id="PF17827"/>
    </source>
</evidence>
<dbReference type="GO" id="GO:0102559">
    <property type="term" value="F:peptide chain release factor N(5)-glutamine methyltransferase activity"/>
    <property type="evidence" value="ECO:0007669"/>
    <property type="project" value="UniProtKB-EC"/>
</dbReference>
<feature type="binding site" evidence="5">
    <location>
        <begin position="114"/>
        <end position="118"/>
    </location>
    <ligand>
        <name>S-adenosyl-L-methionine</name>
        <dbReference type="ChEBI" id="CHEBI:59789"/>
    </ligand>
</feature>
<dbReference type="Gene3D" id="3.40.50.150">
    <property type="entry name" value="Vaccinia Virus protein VP39"/>
    <property type="match status" value="1"/>
</dbReference>
<comment type="catalytic activity">
    <reaction evidence="4 5">
        <text>L-glutaminyl-[peptide chain release factor] + S-adenosyl-L-methionine = N(5)-methyl-L-glutaminyl-[peptide chain release factor] + S-adenosyl-L-homocysteine + H(+)</text>
        <dbReference type="Rhea" id="RHEA:42896"/>
        <dbReference type="Rhea" id="RHEA-COMP:10271"/>
        <dbReference type="Rhea" id="RHEA-COMP:10272"/>
        <dbReference type="ChEBI" id="CHEBI:15378"/>
        <dbReference type="ChEBI" id="CHEBI:30011"/>
        <dbReference type="ChEBI" id="CHEBI:57856"/>
        <dbReference type="ChEBI" id="CHEBI:59789"/>
        <dbReference type="ChEBI" id="CHEBI:61891"/>
        <dbReference type="EC" id="2.1.1.297"/>
    </reaction>
</comment>
<dbReference type="RefSeq" id="WP_194562909.1">
    <property type="nucleotide sequence ID" value="NZ_JADKPV010000004.1"/>
</dbReference>
<comment type="similarity">
    <text evidence="5">Belongs to the protein N5-glutamine methyltransferase family. PrmC subfamily.</text>
</comment>
<dbReference type="PANTHER" id="PTHR18895">
    <property type="entry name" value="HEMK METHYLTRANSFERASE"/>
    <property type="match status" value="1"/>
</dbReference>
<dbReference type="SUPFAM" id="SSF53335">
    <property type="entry name" value="S-adenosyl-L-methionine-dependent methyltransferases"/>
    <property type="match status" value="1"/>
</dbReference>
<evidence type="ECO:0000259" key="6">
    <source>
        <dbReference type="Pfam" id="PF05175"/>
    </source>
</evidence>
<dbReference type="Pfam" id="PF05175">
    <property type="entry name" value="MTS"/>
    <property type="match status" value="1"/>
</dbReference>
<comment type="caution">
    <text evidence="5">Lacks conserved residue(s) required for the propagation of feature annotation.</text>
</comment>
<dbReference type="InterPro" id="IPR050320">
    <property type="entry name" value="N5-glutamine_MTase"/>
</dbReference>
<accession>A0A8J7KLL1</accession>
<feature type="domain" description="Methyltransferase small" evidence="6">
    <location>
        <begin position="99"/>
        <end position="188"/>
    </location>
</feature>
<keyword evidence="1 5" id="KW-0489">Methyltransferase</keyword>
<evidence type="ECO:0000256" key="5">
    <source>
        <dbReference type="HAMAP-Rule" id="MF_02126"/>
    </source>
</evidence>
<dbReference type="GO" id="GO:0032259">
    <property type="term" value="P:methylation"/>
    <property type="evidence" value="ECO:0007669"/>
    <property type="project" value="UniProtKB-KW"/>
</dbReference>
<dbReference type="NCBIfam" id="TIGR00536">
    <property type="entry name" value="hemK_fam"/>
    <property type="match status" value="1"/>
</dbReference>
<sequence>MRKTQQQVRQELERQFDASVARYIVEELFQCSYAELIHGGTIELTERELTVLQRVLERVKEGYPLQYAFERAYFYGYTFYVNEHVLIPRPETEELVYFILQRFGKEQLRVLDIGTGSGAIALTLKLENPKFEVTATDISTEALQVAQRNANALEADIQFVQSDGLTSVEQPFDIIVSNPPYISENEKSLMSESTLRYEPHLALFAEDEGYALYEQWIHAIEGNPRCVAFEIGFAQKERVEQMLRAKFPKAVVGTERDMHGKDRIVYALLD</sequence>
<evidence type="ECO:0000313" key="9">
    <source>
        <dbReference type="Proteomes" id="UP000622653"/>
    </source>
</evidence>
<dbReference type="HAMAP" id="MF_02126">
    <property type="entry name" value="RF_methyltr_PrmC"/>
    <property type="match status" value="1"/>
</dbReference>
<keyword evidence="2 5" id="KW-0808">Transferase</keyword>
<dbReference type="InterPro" id="IPR007848">
    <property type="entry name" value="Small_mtfrase_dom"/>
</dbReference>
<feature type="binding site" evidence="5">
    <location>
        <begin position="178"/>
        <end position="181"/>
    </location>
    <ligand>
        <name>substrate</name>
    </ligand>
</feature>
<reference evidence="8" key="1">
    <citation type="submission" date="2020-11" db="EMBL/GenBank/DDBJ databases">
        <title>Multidrug resistant novel bacterium Savagea serpentis sp. nov., isolated from the scats of a vine snake (Ahaetulla nasuta).</title>
        <authorList>
            <person name="Venkata Ramana V."/>
            <person name="Vikas Patil S."/>
            <person name="Yogita Lugani V."/>
        </authorList>
    </citation>
    <scope>NUCLEOTIDE SEQUENCE</scope>
    <source>
        <strain evidence="8">SN6</strain>
    </source>
</reference>
<dbReference type="InterPro" id="IPR002052">
    <property type="entry name" value="DNA_methylase_N6_adenine_CS"/>
</dbReference>
<dbReference type="Gene3D" id="1.10.8.10">
    <property type="entry name" value="DNA helicase RuvA subunit, C-terminal domain"/>
    <property type="match status" value="1"/>
</dbReference>
<evidence type="ECO:0000256" key="3">
    <source>
        <dbReference type="ARBA" id="ARBA00022691"/>
    </source>
</evidence>